<protein>
    <submittedName>
        <fullName evidence="1">Uncharacterized protein</fullName>
    </submittedName>
</protein>
<keyword evidence="2" id="KW-1185">Reference proteome</keyword>
<gene>
    <name evidence="1" type="ORF">BDN72DRAFT_863114</name>
</gene>
<sequence>MVATPVLASSEVYLMDDIFQQIAAYATIDVHQHWYCTIIQHFPRFRKFSTYPYPTSIRLQTHQDVVSFINEVIDWELKFGRRIRLDHHRRYANINLLEAPSPPSRHFANSFASIFPLLSLTDLNLHVGWDINFMDKVRQIGLAYGGLRTLRIKHIVNFNIGDTSVEFDENWNDQKRIAFDAQDIQFRPRPWASPSWPLMLSAFSSLRIFSINTPLLLTRNENEDRYVKDWAELCPTLCRVYIYHGYDWDYNFQLDLYSRGAGIIVYTTNLGRTWTRDRVPAVGFPWFAVTPLVATFMCLDDDKFGPQDDVPNGLLQPTFDLHGDCRLGWYSDDDDDEDHGNNVDTVQDANQ</sequence>
<evidence type="ECO:0000313" key="2">
    <source>
        <dbReference type="Proteomes" id="UP000308600"/>
    </source>
</evidence>
<evidence type="ECO:0000313" key="1">
    <source>
        <dbReference type="EMBL" id="TFK62058.1"/>
    </source>
</evidence>
<dbReference type="EMBL" id="ML208608">
    <property type="protein sequence ID" value="TFK62058.1"/>
    <property type="molecule type" value="Genomic_DNA"/>
</dbReference>
<organism evidence="1 2">
    <name type="scientific">Pluteus cervinus</name>
    <dbReference type="NCBI Taxonomy" id="181527"/>
    <lineage>
        <taxon>Eukaryota</taxon>
        <taxon>Fungi</taxon>
        <taxon>Dikarya</taxon>
        <taxon>Basidiomycota</taxon>
        <taxon>Agaricomycotina</taxon>
        <taxon>Agaricomycetes</taxon>
        <taxon>Agaricomycetidae</taxon>
        <taxon>Agaricales</taxon>
        <taxon>Pluteineae</taxon>
        <taxon>Pluteaceae</taxon>
        <taxon>Pluteus</taxon>
    </lineage>
</organism>
<accession>A0ACD3A875</accession>
<dbReference type="Proteomes" id="UP000308600">
    <property type="component" value="Unassembled WGS sequence"/>
</dbReference>
<name>A0ACD3A875_9AGAR</name>
<reference evidence="1 2" key="1">
    <citation type="journal article" date="2019" name="Nat. Ecol. Evol.">
        <title>Megaphylogeny resolves global patterns of mushroom evolution.</title>
        <authorList>
            <person name="Varga T."/>
            <person name="Krizsan K."/>
            <person name="Foldi C."/>
            <person name="Dima B."/>
            <person name="Sanchez-Garcia M."/>
            <person name="Sanchez-Ramirez S."/>
            <person name="Szollosi G.J."/>
            <person name="Szarkandi J.G."/>
            <person name="Papp V."/>
            <person name="Albert L."/>
            <person name="Andreopoulos W."/>
            <person name="Angelini C."/>
            <person name="Antonin V."/>
            <person name="Barry K.W."/>
            <person name="Bougher N.L."/>
            <person name="Buchanan P."/>
            <person name="Buyck B."/>
            <person name="Bense V."/>
            <person name="Catcheside P."/>
            <person name="Chovatia M."/>
            <person name="Cooper J."/>
            <person name="Damon W."/>
            <person name="Desjardin D."/>
            <person name="Finy P."/>
            <person name="Geml J."/>
            <person name="Haridas S."/>
            <person name="Hughes K."/>
            <person name="Justo A."/>
            <person name="Karasinski D."/>
            <person name="Kautmanova I."/>
            <person name="Kiss B."/>
            <person name="Kocsube S."/>
            <person name="Kotiranta H."/>
            <person name="LaButti K.M."/>
            <person name="Lechner B.E."/>
            <person name="Liimatainen K."/>
            <person name="Lipzen A."/>
            <person name="Lukacs Z."/>
            <person name="Mihaltcheva S."/>
            <person name="Morgado L.N."/>
            <person name="Niskanen T."/>
            <person name="Noordeloos M.E."/>
            <person name="Ohm R.A."/>
            <person name="Ortiz-Santana B."/>
            <person name="Ovrebo C."/>
            <person name="Racz N."/>
            <person name="Riley R."/>
            <person name="Savchenko A."/>
            <person name="Shiryaev A."/>
            <person name="Soop K."/>
            <person name="Spirin V."/>
            <person name="Szebenyi C."/>
            <person name="Tomsovsky M."/>
            <person name="Tulloss R.E."/>
            <person name="Uehling J."/>
            <person name="Grigoriev I.V."/>
            <person name="Vagvolgyi C."/>
            <person name="Papp T."/>
            <person name="Martin F.M."/>
            <person name="Miettinen O."/>
            <person name="Hibbett D.S."/>
            <person name="Nagy L.G."/>
        </authorList>
    </citation>
    <scope>NUCLEOTIDE SEQUENCE [LARGE SCALE GENOMIC DNA]</scope>
    <source>
        <strain evidence="1 2">NL-1719</strain>
    </source>
</reference>
<proteinExistence type="predicted"/>